<dbReference type="PANTHER" id="PTHR43639:SF9">
    <property type="entry name" value="BLL5898 PROTEIN"/>
    <property type="match status" value="1"/>
</dbReference>
<accession>A0ABQ5UF89</accession>
<dbReference type="InterPro" id="IPR002347">
    <property type="entry name" value="SDR_fam"/>
</dbReference>
<feature type="domain" description="Ketoreductase" evidence="2">
    <location>
        <begin position="25"/>
        <end position="209"/>
    </location>
</feature>
<gene>
    <name evidence="3" type="ORF">GCM10007913_25530</name>
</gene>
<dbReference type="PANTHER" id="PTHR43639">
    <property type="entry name" value="OXIDOREDUCTASE, SHORT-CHAIN DEHYDROGENASE/REDUCTASE FAMILY (AFU_ORTHOLOGUE AFUA_5G02870)"/>
    <property type="match status" value="1"/>
</dbReference>
<evidence type="ECO:0000256" key="1">
    <source>
        <dbReference type="ARBA" id="ARBA00023002"/>
    </source>
</evidence>
<dbReference type="SUPFAM" id="SSF51735">
    <property type="entry name" value="NAD(P)-binding Rossmann-fold domains"/>
    <property type="match status" value="1"/>
</dbReference>
<evidence type="ECO:0000313" key="4">
    <source>
        <dbReference type="Proteomes" id="UP001161406"/>
    </source>
</evidence>
<dbReference type="PRINTS" id="PR00080">
    <property type="entry name" value="SDRFAMILY"/>
</dbReference>
<comment type="caution">
    <text evidence="3">The sequence shown here is derived from an EMBL/GenBank/DDBJ whole genome shotgun (WGS) entry which is preliminary data.</text>
</comment>
<dbReference type="InterPro" id="IPR036291">
    <property type="entry name" value="NAD(P)-bd_dom_sf"/>
</dbReference>
<proteinExistence type="predicted"/>
<dbReference type="EMBL" id="BSNG01000001">
    <property type="protein sequence ID" value="GLQ10621.1"/>
    <property type="molecule type" value="Genomic_DNA"/>
</dbReference>
<keyword evidence="1" id="KW-0560">Oxidoreductase</keyword>
<reference evidence="3" key="2">
    <citation type="submission" date="2023-01" db="EMBL/GenBank/DDBJ databases">
        <title>Draft genome sequence of Devosia yakushimensis strain NBRC 103855.</title>
        <authorList>
            <person name="Sun Q."/>
            <person name="Mori K."/>
        </authorList>
    </citation>
    <scope>NUCLEOTIDE SEQUENCE</scope>
    <source>
        <strain evidence="3">NBRC 103855</strain>
    </source>
</reference>
<keyword evidence="4" id="KW-1185">Reference proteome</keyword>
<dbReference type="Gene3D" id="3.40.50.720">
    <property type="entry name" value="NAD(P)-binding Rossmann-like Domain"/>
    <property type="match status" value="1"/>
</dbReference>
<sequence length="267" mass="27701">MTSVSSFPFPRNSRAEFSMQRFSNKTVLVAGAGRDIGRACALRFAQEGANVVLTYNGAEEGARSAVAEIEKLGGKALAIKADLTQKAAVDAAVAAASDRFGAIHGLVHVAGGLVARKTMAEMDESFWNQVMDLNITSLFLIAQAVLPKMTEGGAIVTFSSQAGRDGGGPGAIAYATSKGAVMTFTRGLAKEAGPRIRVNAVCPGMIATAFHDTFTKPEVREKVAGAALLKREGTSEDVAGLVAFLASDDAAYITGACYDINGGVLFS</sequence>
<organism evidence="3 4">
    <name type="scientific">Devosia yakushimensis</name>
    <dbReference type="NCBI Taxonomy" id="470028"/>
    <lineage>
        <taxon>Bacteria</taxon>
        <taxon>Pseudomonadati</taxon>
        <taxon>Pseudomonadota</taxon>
        <taxon>Alphaproteobacteria</taxon>
        <taxon>Hyphomicrobiales</taxon>
        <taxon>Devosiaceae</taxon>
        <taxon>Devosia</taxon>
    </lineage>
</organism>
<dbReference type="Pfam" id="PF13561">
    <property type="entry name" value="adh_short_C2"/>
    <property type="match status" value="1"/>
</dbReference>
<dbReference type="PRINTS" id="PR00081">
    <property type="entry name" value="GDHRDH"/>
</dbReference>
<dbReference type="CDD" id="cd05233">
    <property type="entry name" value="SDR_c"/>
    <property type="match status" value="1"/>
</dbReference>
<dbReference type="SMART" id="SM00822">
    <property type="entry name" value="PKS_KR"/>
    <property type="match status" value="1"/>
</dbReference>
<name>A0ABQ5UF89_9HYPH</name>
<protein>
    <submittedName>
        <fullName evidence="3">Oxidoreductase</fullName>
    </submittedName>
</protein>
<dbReference type="Proteomes" id="UP001161406">
    <property type="component" value="Unassembled WGS sequence"/>
</dbReference>
<evidence type="ECO:0000259" key="2">
    <source>
        <dbReference type="SMART" id="SM00822"/>
    </source>
</evidence>
<evidence type="ECO:0000313" key="3">
    <source>
        <dbReference type="EMBL" id="GLQ10621.1"/>
    </source>
</evidence>
<dbReference type="InterPro" id="IPR057326">
    <property type="entry name" value="KR_dom"/>
</dbReference>
<reference evidence="3" key="1">
    <citation type="journal article" date="2014" name="Int. J. Syst. Evol. Microbiol.">
        <title>Complete genome of a new Firmicutes species belonging to the dominant human colonic microbiota ('Ruminococcus bicirculans') reveals two chromosomes and a selective capacity to utilize plant glucans.</title>
        <authorList>
            <consortium name="NISC Comparative Sequencing Program"/>
            <person name="Wegmann U."/>
            <person name="Louis P."/>
            <person name="Goesmann A."/>
            <person name="Henrissat B."/>
            <person name="Duncan S.H."/>
            <person name="Flint H.J."/>
        </authorList>
    </citation>
    <scope>NUCLEOTIDE SEQUENCE</scope>
    <source>
        <strain evidence="3">NBRC 103855</strain>
    </source>
</reference>